<gene>
    <name evidence="1" type="ORF">LTR37_001480</name>
</gene>
<proteinExistence type="predicted"/>
<accession>A0ACC3NVP0</accession>
<dbReference type="EMBL" id="JAUTXU010000007">
    <property type="protein sequence ID" value="KAK3723996.1"/>
    <property type="molecule type" value="Genomic_DNA"/>
</dbReference>
<protein>
    <submittedName>
        <fullName evidence="1">Uncharacterized protein</fullName>
    </submittedName>
</protein>
<dbReference type="Proteomes" id="UP001281147">
    <property type="component" value="Unassembled WGS sequence"/>
</dbReference>
<evidence type="ECO:0000313" key="1">
    <source>
        <dbReference type="EMBL" id="KAK3723996.1"/>
    </source>
</evidence>
<comment type="caution">
    <text evidence="1">The sequence shown here is derived from an EMBL/GenBank/DDBJ whole genome shotgun (WGS) entry which is preliminary data.</text>
</comment>
<reference evidence="1" key="1">
    <citation type="submission" date="2023-07" db="EMBL/GenBank/DDBJ databases">
        <title>Black Yeasts Isolated from many extreme environments.</title>
        <authorList>
            <person name="Coleine C."/>
            <person name="Stajich J.E."/>
            <person name="Selbmann L."/>
        </authorList>
    </citation>
    <scope>NUCLEOTIDE SEQUENCE</scope>
    <source>
        <strain evidence="1">CCFEE 5714</strain>
    </source>
</reference>
<keyword evidence="2" id="KW-1185">Reference proteome</keyword>
<organism evidence="1 2">
    <name type="scientific">Vermiconidia calcicola</name>
    <dbReference type="NCBI Taxonomy" id="1690605"/>
    <lineage>
        <taxon>Eukaryota</taxon>
        <taxon>Fungi</taxon>
        <taxon>Dikarya</taxon>
        <taxon>Ascomycota</taxon>
        <taxon>Pezizomycotina</taxon>
        <taxon>Dothideomycetes</taxon>
        <taxon>Dothideomycetidae</taxon>
        <taxon>Mycosphaerellales</taxon>
        <taxon>Extremaceae</taxon>
        <taxon>Vermiconidia</taxon>
    </lineage>
</organism>
<evidence type="ECO:0000313" key="2">
    <source>
        <dbReference type="Proteomes" id="UP001281147"/>
    </source>
</evidence>
<sequence>MPPVTRRQYKKQLKLLGKLPPEVRTMIYKLVIPEGQTINLNDPPRPPAICLACPLFQTESIGLWRGGNRFELDQIYPIWCDSAEDAFITHLSTGFHCIQDLEWVKPWIVFSTKDWEHQIPDKKTDVHIKLVIKDTTAQITFIKSDDGEISWRGMW</sequence>
<name>A0ACC3NVP0_9PEZI</name>